<evidence type="ECO:0000313" key="2">
    <source>
        <dbReference type="Proteomes" id="UP000692954"/>
    </source>
</evidence>
<proteinExistence type="predicted"/>
<evidence type="ECO:0000313" key="1">
    <source>
        <dbReference type="EMBL" id="CAD8118554.1"/>
    </source>
</evidence>
<name>A0A8S1QUQ3_9CILI</name>
<dbReference type="AlphaFoldDB" id="A0A8S1QUQ3"/>
<sequence length="353" mass="41861">MNLSDSNPYFTLKAIKWEGQTIQKEVRQWDQAKYRFHKINIGIKFTQDNQIIYSKNQAILRIIKVHDFFENPQLFNNVDQIHKLTWQGQYDKNRKKEGKWVAFWDKSILKNVGGYFNNGQKQGQWKDLFINYFKQKLLKLDYILRVFELVNGIIFLKILKQMVGYTMLMVKSKANGLSWMKGFVNINKSLIMVNIIFMVQKQVDGILCINMLTNMELIGNIRIQLLYYVCIISGGGTYDQKGNQIKIGKWIELDEDFTFDKQVTYSGDYNDNGKKVGRWDIMFANYGVTQDQQMYIYQKYKKQSIIFVFVLVEVVYMIWKEIRKRLESGQNWMKGILQVLSIQKKQNIKVNII</sequence>
<dbReference type="OrthoDB" id="320966at2759"/>
<dbReference type="PANTHER" id="PTHR33706:SF1">
    <property type="entry name" value="TPR REPEAT PROTEIN"/>
    <property type="match status" value="1"/>
</dbReference>
<dbReference type="PANTHER" id="PTHR33706">
    <property type="entry name" value="MORN VARIANT REPEAT PROTEIN"/>
    <property type="match status" value="1"/>
</dbReference>
<gene>
    <name evidence="1" type="ORF">PSON_ATCC_30995.1.T1170191</name>
</gene>
<comment type="caution">
    <text evidence="1">The sequence shown here is derived from an EMBL/GenBank/DDBJ whole genome shotgun (WGS) entry which is preliminary data.</text>
</comment>
<dbReference type="Proteomes" id="UP000692954">
    <property type="component" value="Unassembled WGS sequence"/>
</dbReference>
<dbReference type="EMBL" id="CAJJDN010000117">
    <property type="protein sequence ID" value="CAD8118554.1"/>
    <property type="molecule type" value="Genomic_DNA"/>
</dbReference>
<keyword evidence="2" id="KW-1185">Reference proteome</keyword>
<reference evidence="1" key="1">
    <citation type="submission" date="2021-01" db="EMBL/GenBank/DDBJ databases">
        <authorList>
            <consortium name="Genoscope - CEA"/>
            <person name="William W."/>
        </authorList>
    </citation>
    <scope>NUCLEOTIDE SEQUENCE</scope>
</reference>
<accession>A0A8S1QUQ3</accession>
<protein>
    <submittedName>
        <fullName evidence="1">Uncharacterized protein</fullName>
    </submittedName>
</protein>
<organism evidence="1 2">
    <name type="scientific">Paramecium sonneborni</name>
    <dbReference type="NCBI Taxonomy" id="65129"/>
    <lineage>
        <taxon>Eukaryota</taxon>
        <taxon>Sar</taxon>
        <taxon>Alveolata</taxon>
        <taxon>Ciliophora</taxon>
        <taxon>Intramacronucleata</taxon>
        <taxon>Oligohymenophorea</taxon>
        <taxon>Peniculida</taxon>
        <taxon>Parameciidae</taxon>
        <taxon>Paramecium</taxon>
    </lineage>
</organism>